<evidence type="ECO:0008006" key="4">
    <source>
        <dbReference type="Google" id="ProtNLM"/>
    </source>
</evidence>
<proteinExistence type="predicted"/>
<keyword evidence="1" id="KW-0732">Signal</keyword>
<name>A0A023BYH5_9FLAO</name>
<reference evidence="2 3" key="1">
    <citation type="submission" date="2014-04" db="EMBL/GenBank/DDBJ databases">
        <title>Aquimarina sp. 22II-S11-z7 Genome Sequencing.</title>
        <authorList>
            <person name="Lai Q."/>
        </authorList>
    </citation>
    <scope>NUCLEOTIDE SEQUENCE [LARGE SCALE GENOMIC DNA]</scope>
    <source>
        <strain evidence="2 3">22II-S11-z7</strain>
    </source>
</reference>
<evidence type="ECO:0000313" key="2">
    <source>
        <dbReference type="EMBL" id="EZH75004.1"/>
    </source>
</evidence>
<sequence length="523" mass="58421">MRNYIFIALVLSFIINSRAQSVLATAIFPNISELQNHPGNDDYVYVKGYYTPDDGGGGLFKNEISDLKENGGTVFNVNANPNKKWIRVYKGDINVKWFGARGTYSYNTDDTAAIQNAIYETQRIGNTLIIPKGDYRIVNSLKIEIDEKKSHIHRLKIKGEGYKGSNIYGAIDGGGYIFDLEMPEKTDNQGNTRYKAKITNMILSNLTLLSDTDIKVNDTTRIQRSNISGIKLKYNEDALIENIHFRNLVNDINAQSFWRATIKNCRSTQRHLDISSPRYIFNRQCNNLLIERCFLSNKPQNESSFLFKIVGDSSSINFISCNFEFGHGALIDNRGNAPLTNISFIGCYWEWLDYEAIAINNLANVRGVNVIDNYFNSKWNVSPYWAIVLGGVKGMNISGSYFYEFGKTPIYSAGYAEGVNVNMCTSNENFPIINSIPSNSFVFNPSSTNGNYGGLSLRSSNGISLRGLGASQSNKINYSSSIPITGSWNQGDIVYNTNAVPGGYVGWVYTNSGWKGFGLIENN</sequence>
<accession>A0A023BYH5</accession>
<dbReference type="Proteomes" id="UP000023541">
    <property type="component" value="Unassembled WGS sequence"/>
</dbReference>
<dbReference type="OrthoDB" id="606446at2"/>
<evidence type="ECO:0000256" key="1">
    <source>
        <dbReference type="SAM" id="SignalP"/>
    </source>
</evidence>
<evidence type="ECO:0000313" key="3">
    <source>
        <dbReference type="Proteomes" id="UP000023541"/>
    </source>
</evidence>
<comment type="caution">
    <text evidence="2">The sequence shown here is derived from an EMBL/GenBank/DDBJ whole genome shotgun (WGS) entry which is preliminary data.</text>
</comment>
<dbReference type="InterPro" id="IPR011050">
    <property type="entry name" value="Pectin_lyase_fold/virulence"/>
</dbReference>
<dbReference type="RefSeq" id="WP_034240034.1">
    <property type="nucleotide sequence ID" value="NZ_AQRA01000002.1"/>
</dbReference>
<dbReference type="AlphaFoldDB" id="A0A023BYH5"/>
<protein>
    <recommendedName>
        <fullName evidence="4">Pectate lyase superfamily protein domain-containing protein</fullName>
    </recommendedName>
</protein>
<feature type="chain" id="PRO_5001517677" description="Pectate lyase superfamily protein domain-containing protein" evidence="1">
    <location>
        <begin position="20"/>
        <end position="523"/>
    </location>
</feature>
<dbReference type="InterPro" id="IPR012334">
    <property type="entry name" value="Pectin_lyas_fold"/>
</dbReference>
<gene>
    <name evidence="2" type="ORF">ATO12_09750</name>
</gene>
<dbReference type="Gene3D" id="2.160.20.10">
    <property type="entry name" value="Single-stranded right-handed beta-helix, Pectin lyase-like"/>
    <property type="match status" value="1"/>
</dbReference>
<dbReference type="EMBL" id="AQRA01000002">
    <property type="protein sequence ID" value="EZH75004.1"/>
    <property type="molecule type" value="Genomic_DNA"/>
</dbReference>
<organism evidence="2 3">
    <name type="scientific">Aquimarina atlantica</name>
    <dbReference type="NCBI Taxonomy" id="1317122"/>
    <lineage>
        <taxon>Bacteria</taxon>
        <taxon>Pseudomonadati</taxon>
        <taxon>Bacteroidota</taxon>
        <taxon>Flavobacteriia</taxon>
        <taxon>Flavobacteriales</taxon>
        <taxon>Flavobacteriaceae</taxon>
        <taxon>Aquimarina</taxon>
    </lineage>
</organism>
<dbReference type="SUPFAM" id="SSF51126">
    <property type="entry name" value="Pectin lyase-like"/>
    <property type="match status" value="1"/>
</dbReference>
<dbReference type="STRING" id="1317122.ATO12_09750"/>
<dbReference type="eggNOG" id="ENOG50313VW">
    <property type="taxonomic scope" value="Bacteria"/>
</dbReference>
<keyword evidence="3" id="KW-1185">Reference proteome</keyword>
<feature type="signal peptide" evidence="1">
    <location>
        <begin position="1"/>
        <end position="19"/>
    </location>
</feature>